<comment type="caution">
    <text evidence="1">The sequence shown here is derived from an EMBL/GenBank/DDBJ whole genome shotgun (WGS) entry which is preliminary data.</text>
</comment>
<keyword evidence="2" id="KW-1185">Reference proteome</keyword>
<dbReference type="AlphaFoldDB" id="A0A9W7DC29"/>
<dbReference type="PANTHER" id="PTHR40866:SF1">
    <property type="entry name" value="BED-TYPE DOMAIN-CONTAINING PROTEIN"/>
    <property type="match status" value="1"/>
</dbReference>
<dbReference type="Proteomes" id="UP001165121">
    <property type="component" value="Unassembled WGS sequence"/>
</dbReference>
<evidence type="ECO:0000313" key="1">
    <source>
        <dbReference type="EMBL" id="GMG15280.1"/>
    </source>
</evidence>
<gene>
    <name evidence="1" type="ORF">Pfra01_002939200</name>
</gene>
<dbReference type="SUPFAM" id="SSF53098">
    <property type="entry name" value="Ribonuclease H-like"/>
    <property type="match status" value="1"/>
</dbReference>
<name>A0A9W7DC29_9STRA</name>
<protein>
    <submittedName>
        <fullName evidence="1">Unnamed protein product</fullName>
    </submittedName>
</protein>
<reference evidence="1" key="1">
    <citation type="submission" date="2023-04" db="EMBL/GenBank/DDBJ databases">
        <title>Phytophthora fragariaefolia NBRC 109709.</title>
        <authorList>
            <person name="Ichikawa N."/>
            <person name="Sato H."/>
            <person name="Tonouchi N."/>
        </authorList>
    </citation>
    <scope>NUCLEOTIDE SEQUENCE</scope>
    <source>
        <strain evidence="1">NBRC 109709</strain>
    </source>
</reference>
<accession>A0A9W7DC29</accession>
<evidence type="ECO:0000313" key="2">
    <source>
        <dbReference type="Proteomes" id="UP001165121"/>
    </source>
</evidence>
<dbReference type="EMBL" id="BSXT01018876">
    <property type="protein sequence ID" value="GMG15280.1"/>
    <property type="molecule type" value="Genomic_DNA"/>
</dbReference>
<dbReference type="OrthoDB" id="118324at2759"/>
<dbReference type="InterPro" id="IPR012337">
    <property type="entry name" value="RNaseH-like_sf"/>
</dbReference>
<dbReference type="PANTHER" id="PTHR40866">
    <property type="entry name" value="BED-TYPE DOMAIN-CONTAINING PROTEIN"/>
    <property type="match status" value="1"/>
</dbReference>
<sequence length="145" mass="16428">MKSRLASDATVVNKKEKKKTALESGIVKTISGGRLNAREQAACVTLKPSGDEMVMEQHVSKSFLASAFKKTAVARTPPQYMPLDWIPPTSNECERFFSQAKLVPTDLRKAMDPDTLEVLMFHNKDWWDAFSVRAARQNTRRDLRE</sequence>
<proteinExistence type="predicted"/>
<organism evidence="1 2">
    <name type="scientific">Phytophthora fragariaefolia</name>
    <dbReference type="NCBI Taxonomy" id="1490495"/>
    <lineage>
        <taxon>Eukaryota</taxon>
        <taxon>Sar</taxon>
        <taxon>Stramenopiles</taxon>
        <taxon>Oomycota</taxon>
        <taxon>Peronosporomycetes</taxon>
        <taxon>Peronosporales</taxon>
        <taxon>Peronosporaceae</taxon>
        <taxon>Phytophthora</taxon>
    </lineage>
</organism>